<accession>A0A075AHV9</accession>
<proteinExistence type="predicted"/>
<dbReference type="GeneID" id="20317230"/>
<reference evidence="1 2" key="1">
    <citation type="submission" date="2013-11" db="EMBL/GenBank/DDBJ databases">
        <title>Opisthorchis viverrini - life in the bile duct.</title>
        <authorList>
            <person name="Young N.D."/>
            <person name="Nagarajan N."/>
            <person name="Lin S.J."/>
            <person name="Korhonen P.K."/>
            <person name="Jex A.R."/>
            <person name="Hall R.S."/>
            <person name="Safavi-Hemami H."/>
            <person name="Kaewkong W."/>
            <person name="Bertrand D."/>
            <person name="Gao S."/>
            <person name="Seet Q."/>
            <person name="Wongkham S."/>
            <person name="Teh B.T."/>
            <person name="Wongkham C."/>
            <person name="Intapan P.M."/>
            <person name="Maleewong W."/>
            <person name="Yang X."/>
            <person name="Hu M."/>
            <person name="Wang Z."/>
            <person name="Hofmann A."/>
            <person name="Sternberg P.W."/>
            <person name="Tan P."/>
            <person name="Wang J."/>
            <person name="Gasser R.B."/>
        </authorList>
    </citation>
    <scope>NUCLEOTIDE SEQUENCE [LARGE SCALE GENOMIC DNA]</scope>
</reference>
<dbReference type="AlphaFoldDB" id="A0A075AHV9"/>
<gene>
    <name evidence="1" type="ORF">T265_03043</name>
</gene>
<sequence>MLGINCVLPTEAHSWCLLLRSLKVFSRFELKASASQLCAEWKRPSSGQCMTWKRSMKTVTNKLRRAFNQKPGGHHFEFLWKFARWSKWLECEFTRREARVAWQLGTKRVLQLNDCFREIHIADNLRQTRKNHTMLLHYSALAMYHLAPPHQFQPVHKRDWWGSRVRNVASAANRKLAW</sequence>
<dbReference type="RefSeq" id="XP_009165696.1">
    <property type="nucleotide sequence ID" value="XM_009167432.1"/>
</dbReference>
<evidence type="ECO:0000313" key="2">
    <source>
        <dbReference type="Proteomes" id="UP000054324"/>
    </source>
</evidence>
<dbReference type="CTD" id="20317230"/>
<name>A0A075AHV9_OPIVI</name>
<dbReference type="KEGG" id="ovi:T265_03043"/>
<organism evidence="1 2">
    <name type="scientific">Opisthorchis viverrini</name>
    <name type="common">Southeast Asian liver fluke</name>
    <dbReference type="NCBI Taxonomy" id="6198"/>
    <lineage>
        <taxon>Eukaryota</taxon>
        <taxon>Metazoa</taxon>
        <taxon>Spiralia</taxon>
        <taxon>Lophotrochozoa</taxon>
        <taxon>Platyhelminthes</taxon>
        <taxon>Trematoda</taxon>
        <taxon>Digenea</taxon>
        <taxon>Opisthorchiida</taxon>
        <taxon>Opisthorchiata</taxon>
        <taxon>Opisthorchiidae</taxon>
        <taxon>Opisthorchis</taxon>
    </lineage>
</organism>
<dbReference type="Proteomes" id="UP000054324">
    <property type="component" value="Unassembled WGS sequence"/>
</dbReference>
<evidence type="ECO:0000313" key="1">
    <source>
        <dbReference type="EMBL" id="KER30564.1"/>
    </source>
</evidence>
<keyword evidence="2" id="KW-1185">Reference proteome</keyword>
<dbReference type="EMBL" id="KL596659">
    <property type="protein sequence ID" value="KER30564.1"/>
    <property type="molecule type" value="Genomic_DNA"/>
</dbReference>
<protein>
    <submittedName>
        <fullName evidence="1">Uncharacterized protein</fullName>
    </submittedName>
</protein>